<proteinExistence type="predicted"/>
<gene>
    <name evidence="1" type="ORF">PCANC_15015</name>
</gene>
<keyword evidence="2" id="KW-1185">Reference proteome</keyword>
<reference evidence="1 2" key="1">
    <citation type="submission" date="2017-11" db="EMBL/GenBank/DDBJ databases">
        <title>De novo assembly and phasing of dikaryotic genomes from two isolates of Puccinia coronata f. sp. avenae, the causal agent of oat crown rust.</title>
        <authorList>
            <person name="Miller M.E."/>
            <person name="Zhang Y."/>
            <person name="Omidvar V."/>
            <person name="Sperschneider J."/>
            <person name="Schwessinger B."/>
            <person name="Raley C."/>
            <person name="Palmer J.M."/>
            <person name="Garnica D."/>
            <person name="Upadhyaya N."/>
            <person name="Rathjen J."/>
            <person name="Taylor J.M."/>
            <person name="Park R.F."/>
            <person name="Dodds P.N."/>
            <person name="Hirsch C.D."/>
            <person name="Kianian S.F."/>
            <person name="Figueroa M."/>
        </authorList>
    </citation>
    <scope>NUCLEOTIDE SEQUENCE [LARGE SCALE GENOMIC DNA]</scope>
    <source>
        <strain evidence="1">12NC29</strain>
    </source>
</reference>
<sequence length="73" mass="7793">MAASKLIADTAIRFKLGRRATDLNRMATSNVNSDAAIRASFAGCVRVAALAFNSGPFTYSSLRLLRTPSDASR</sequence>
<evidence type="ECO:0000313" key="2">
    <source>
        <dbReference type="Proteomes" id="UP000235388"/>
    </source>
</evidence>
<comment type="caution">
    <text evidence="1">The sequence shown here is derived from an EMBL/GenBank/DDBJ whole genome shotgun (WGS) entry which is preliminary data.</text>
</comment>
<dbReference type="EMBL" id="PGCJ01000867">
    <property type="protein sequence ID" value="PLW16576.1"/>
    <property type="molecule type" value="Genomic_DNA"/>
</dbReference>
<organism evidence="1 2">
    <name type="scientific">Puccinia coronata f. sp. avenae</name>
    <dbReference type="NCBI Taxonomy" id="200324"/>
    <lineage>
        <taxon>Eukaryota</taxon>
        <taxon>Fungi</taxon>
        <taxon>Dikarya</taxon>
        <taxon>Basidiomycota</taxon>
        <taxon>Pucciniomycotina</taxon>
        <taxon>Pucciniomycetes</taxon>
        <taxon>Pucciniales</taxon>
        <taxon>Pucciniaceae</taxon>
        <taxon>Puccinia</taxon>
    </lineage>
</organism>
<evidence type="ECO:0000313" key="1">
    <source>
        <dbReference type="EMBL" id="PLW16576.1"/>
    </source>
</evidence>
<name>A0A2N5STL0_9BASI</name>
<accession>A0A2N5STL0</accession>
<protein>
    <submittedName>
        <fullName evidence="1">Uncharacterized protein</fullName>
    </submittedName>
</protein>
<dbReference type="Proteomes" id="UP000235388">
    <property type="component" value="Unassembled WGS sequence"/>
</dbReference>
<dbReference type="AlphaFoldDB" id="A0A2N5STL0"/>